<reference evidence="1 2" key="1">
    <citation type="submission" date="2019-11" db="EMBL/GenBank/DDBJ databases">
        <title>Spirosoma endbachense sp. nov., isolated from a natural salt meadow.</title>
        <authorList>
            <person name="Rojas J."/>
            <person name="Ambika Manirajan B."/>
            <person name="Ratering S."/>
            <person name="Suarez C."/>
            <person name="Geissler-Plaum R."/>
            <person name="Schnell S."/>
        </authorList>
    </citation>
    <scope>NUCLEOTIDE SEQUENCE [LARGE SCALE GENOMIC DNA]</scope>
    <source>
        <strain evidence="1 2">I-24</strain>
    </source>
</reference>
<dbReference type="Proteomes" id="UP000464577">
    <property type="component" value="Chromosome"/>
</dbReference>
<name>A0A6P1W8F8_9BACT</name>
<protein>
    <submittedName>
        <fullName evidence="1">Uncharacterized protein</fullName>
    </submittedName>
</protein>
<dbReference type="KEGG" id="senf:GJR95_37240"/>
<dbReference type="AlphaFoldDB" id="A0A6P1W8F8"/>
<accession>A0A6P1W8F8</accession>
<organism evidence="1 2">
    <name type="scientific">Spirosoma endbachense</name>
    <dbReference type="NCBI Taxonomy" id="2666025"/>
    <lineage>
        <taxon>Bacteria</taxon>
        <taxon>Pseudomonadati</taxon>
        <taxon>Bacteroidota</taxon>
        <taxon>Cytophagia</taxon>
        <taxon>Cytophagales</taxon>
        <taxon>Cytophagaceae</taxon>
        <taxon>Spirosoma</taxon>
    </lineage>
</organism>
<evidence type="ECO:0000313" key="2">
    <source>
        <dbReference type="Proteomes" id="UP000464577"/>
    </source>
</evidence>
<sequence>MKERSPSFCSVSLRLDFGVGVLGPGMPRAQAGKQEYALLDHHNQVTPRAIRIEQIRQAANRYRDELWTDHKETGVGVLYDWHNEAVWAAMNESSHEEFKNLSMHIIGRSPTPTCHLST</sequence>
<dbReference type="RefSeq" id="WP_162390719.1">
    <property type="nucleotide sequence ID" value="NZ_CP045997.1"/>
</dbReference>
<evidence type="ECO:0000313" key="1">
    <source>
        <dbReference type="EMBL" id="QHW00328.1"/>
    </source>
</evidence>
<keyword evidence="2" id="KW-1185">Reference proteome</keyword>
<dbReference type="EMBL" id="CP045997">
    <property type="protein sequence ID" value="QHW00328.1"/>
    <property type="molecule type" value="Genomic_DNA"/>
</dbReference>
<gene>
    <name evidence="1" type="ORF">GJR95_37240</name>
</gene>
<proteinExistence type="predicted"/>